<comment type="similarity">
    <text evidence="2">Belongs to the 5'-nucleotidase family.</text>
</comment>
<evidence type="ECO:0000256" key="1">
    <source>
        <dbReference type="ARBA" id="ARBA00022729"/>
    </source>
</evidence>
<comment type="caution">
    <text evidence="5">The sequence shown here is derived from an EMBL/GenBank/DDBJ whole genome shotgun (WGS) entry which is preliminary data.</text>
</comment>
<organism evidence="5 6">
    <name type="scientific">Petrotoga olearia DSM 13574</name>
    <dbReference type="NCBI Taxonomy" id="1122955"/>
    <lineage>
        <taxon>Bacteria</taxon>
        <taxon>Thermotogati</taxon>
        <taxon>Thermotogota</taxon>
        <taxon>Thermotogae</taxon>
        <taxon>Petrotogales</taxon>
        <taxon>Petrotogaceae</taxon>
        <taxon>Petrotoga</taxon>
    </lineage>
</organism>
<dbReference type="Pfam" id="PF00149">
    <property type="entry name" value="Metallophos"/>
    <property type="match status" value="1"/>
</dbReference>
<evidence type="ECO:0000259" key="3">
    <source>
        <dbReference type="Pfam" id="PF00149"/>
    </source>
</evidence>
<dbReference type="InterPro" id="IPR008334">
    <property type="entry name" value="5'-Nucleotdase_C"/>
</dbReference>
<dbReference type="PRINTS" id="PR01607">
    <property type="entry name" value="APYRASEFAMLY"/>
</dbReference>
<dbReference type="SUPFAM" id="SSF56300">
    <property type="entry name" value="Metallo-dependent phosphatases"/>
    <property type="match status" value="1"/>
</dbReference>
<dbReference type="GO" id="GO:0009166">
    <property type="term" value="P:nucleotide catabolic process"/>
    <property type="evidence" value="ECO:0007669"/>
    <property type="project" value="InterPro"/>
</dbReference>
<dbReference type="OrthoDB" id="9800780at2"/>
<dbReference type="SUPFAM" id="SSF55816">
    <property type="entry name" value="5'-nucleotidase (syn. UDP-sugar hydrolase), C-terminal domain"/>
    <property type="match status" value="1"/>
</dbReference>
<keyword evidence="2" id="KW-0378">Hydrolase</keyword>
<dbReference type="GO" id="GO:0030288">
    <property type="term" value="C:outer membrane-bounded periplasmic space"/>
    <property type="evidence" value="ECO:0007669"/>
    <property type="project" value="TreeGrafter"/>
</dbReference>
<dbReference type="Proteomes" id="UP000236434">
    <property type="component" value="Unassembled WGS sequence"/>
</dbReference>
<dbReference type="Pfam" id="PF02872">
    <property type="entry name" value="5_nucleotid_C"/>
    <property type="match status" value="1"/>
</dbReference>
<proteinExistence type="inferred from homology"/>
<protein>
    <submittedName>
        <fullName evidence="5">Metallophosphatase</fullName>
    </submittedName>
</protein>
<dbReference type="EMBL" id="AZRL01000012">
    <property type="protein sequence ID" value="PNR96485.1"/>
    <property type="molecule type" value="Genomic_DNA"/>
</dbReference>
<keyword evidence="1 2" id="KW-0732">Signal</keyword>
<dbReference type="InterPro" id="IPR036907">
    <property type="entry name" value="5'-Nucleotdase_C_sf"/>
</dbReference>
<gene>
    <name evidence="5" type="ORF">X929_05300</name>
</gene>
<reference evidence="5 6" key="1">
    <citation type="submission" date="2013-12" db="EMBL/GenBank/DDBJ databases">
        <title>Comparative genomics of Petrotoga isolates.</title>
        <authorList>
            <person name="Nesbo C.L."/>
            <person name="Charchuk R."/>
            <person name="Chow K."/>
        </authorList>
    </citation>
    <scope>NUCLEOTIDE SEQUENCE [LARGE SCALE GENOMIC DNA]</scope>
    <source>
        <strain evidence="5 6">DSM 13574</strain>
    </source>
</reference>
<evidence type="ECO:0000313" key="5">
    <source>
        <dbReference type="EMBL" id="PNR96485.1"/>
    </source>
</evidence>
<feature type="domain" description="5'-Nucleotidase C-terminal" evidence="4">
    <location>
        <begin position="315"/>
        <end position="462"/>
    </location>
</feature>
<dbReference type="GO" id="GO:0000166">
    <property type="term" value="F:nucleotide binding"/>
    <property type="evidence" value="ECO:0007669"/>
    <property type="project" value="UniProtKB-KW"/>
</dbReference>
<evidence type="ECO:0000313" key="6">
    <source>
        <dbReference type="Proteomes" id="UP000236434"/>
    </source>
</evidence>
<dbReference type="Gene3D" id="3.90.780.10">
    <property type="entry name" value="5'-Nucleotidase, C-terminal domain"/>
    <property type="match status" value="1"/>
</dbReference>
<dbReference type="InterPro" id="IPR006179">
    <property type="entry name" value="5_nucleotidase/apyrase"/>
</dbReference>
<accession>A0A2K1P112</accession>
<feature type="signal peptide" evidence="2">
    <location>
        <begin position="1"/>
        <end position="19"/>
    </location>
</feature>
<dbReference type="GO" id="GO:0008768">
    <property type="term" value="F:UDP-sugar diphosphatase activity"/>
    <property type="evidence" value="ECO:0007669"/>
    <property type="project" value="TreeGrafter"/>
</dbReference>
<dbReference type="Gene3D" id="3.60.21.10">
    <property type="match status" value="1"/>
</dbReference>
<feature type="domain" description="Calcineurin-like phosphoesterase" evidence="3">
    <location>
        <begin position="25"/>
        <end position="242"/>
    </location>
</feature>
<sequence>MKRVLGVLVVMILALSVFAGPNHLVIFHMNDTHGHVWGTDDGGGFARAATLINQAREEVAKEGGEVLFLHAGDVNTGIPESDQLDAVPDFLVLHYMGLDAMVLGNHEFDKPFEVLEKQYKVAQFPFLGANFVSEKRGGPVFEPYVIKDYGEFSVGIIGLVTEQTNVLEPIYLGENTIIDAEETLMKYLPIVQEKADIVIVLGHLGYHADGGRPNLSVEFTTSDELAENVSGIDIIIDGHSHTLLETPAVINNVIVAQTGGNAENIGRIDLWIDGGRIVDWSGEVIPLTADTPEDPFIKMFADAFYQLGSEALNEVVGVTKVFLDGERAHVRSDETNLSNLITDGMIWKTGADVALMNGGGIRASIETGEITYRDILTVLPFGNTLYVLEVTGKDIMDVLNYAATIPDGQGAKLHVAGLTAEIKGGKATNVKINGKPIDLNKTYKVVTNNYVAAGGDGYTMLEGKPGYDTYFRDADALREYIAHLGTIEVYTSEERLIELDQVK</sequence>
<evidence type="ECO:0000259" key="4">
    <source>
        <dbReference type="Pfam" id="PF02872"/>
    </source>
</evidence>
<keyword evidence="2" id="KW-0547">Nucleotide-binding</keyword>
<dbReference type="AlphaFoldDB" id="A0A2K1P112"/>
<dbReference type="RefSeq" id="WP_103066977.1">
    <property type="nucleotide sequence ID" value="NZ_AZRL01000012.1"/>
</dbReference>
<dbReference type="PANTHER" id="PTHR11575">
    <property type="entry name" value="5'-NUCLEOTIDASE-RELATED"/>
    <property type="match status" value="1"/>
</dbReference>
<evidence type="ECO:0000256" key="2">
    <source>
        <dbReference type="RuleBase" id="RU362119"/>
    </source>
</evidence>
<dbReference type="InterPro" id="IPR029052">
    <property type="entry name" value="Metallo-depent_PP-like"/>
</dbReference>
<dbReference type="PANTHER" id="PTHR11575:SF24">
    <property type="entry name" value="5'-NUCLEOTIDASE"/>
    <property type="match status" value="1"/>
</dbReference>
<feature type="chain" id="PRO_5014208964" evidence="2">
    <location>
        <begin position="20"/>
        <end position="503"/>
    </location>
</feature>
<name>A0A2K1P112_9BACT</name>
<dbReference type="GO" id="GO:0008253">
    <property type="term" value="F:5'-nucleotidase activity"/>
    <property type="evidence" value="ECO:0007669"/>
    <property type="project" value="TreeGrafter"/>
</dbReference>
<dbReference type="InterPro" id="IPR004843">
    <property type="entry name" value="Calcineurin-like_PHP"/>
</dbReference>